<proteinExistence type="predicted"/>
<evidence type="ECO:0000313" key="2">
    <source>
        <dbReference type="EMBL" id="GIJ64823.1"/>
    </source>
</evidence>
<evidence type="ECO:0000313" key="3">
    <source>
        <dbReference type="Proteomes" id="UP000612585"/>
    </source>
</evidence>
<dbReference type="Proteomes" id="UP000612585">
    <property type="component" value="Unassembled WGS sequence"/>
</dbReference>
<organism evidence="2 3">
    <name type="scientific">Virgisporangium aurantiacum</name>
    <dbReference type="NCBI Taxonomy" id="175570"/>
    <lineage>
        <taxon>Bacteria</taxon>
        <taxon>Bacillati</taxon>
        <taxon>Actinomycetota</taxon>
        <taxon>Actinomycetes</taxon>
        <taxon>Micromonosporales</taxon>
        <taxon>Micromonosporaceae</taxon>
        <taxon>Virgisporangium</taxon>
    </lineage>
</organism>
<evidence type="ECO:0000256" key="1">
    <source>
        <dbReference type="SAM" id="MobiDB-lite"/>
    </source>
</evidence>
<protein>
    <submittedName>
        <fullName evidence="2">Uncharacterized protein</fullName>
    </submittedName>
</protein>
<comment type="caution">
    <text evidence="2">The sequence shown here is derived from an EMBL/GenBank/DDBJ whole genome shotgun (WGS) entry which is preliminary data.</text>
</comment>
<name>A0A8J3ZND7_9ACTN</name>
<gene>
    <name evidence="2" type="ORF">Vau01_123390</name>
</gene>
<feature type="region of interest" description="Disordered" evidence="1">
    <location>
        <begin position="79"/>
        <end position="100"/>
    </location>
</feature>
<sequence>MATVIDLHSRRLVDCTIADHMRTELIIDAMNAALRPAAACMGIVLFRSQRAMYVQSLPAACAGAGIRQSMSAVGSSADNALVSHSTPPSNARHCRTAALQ</sequence>
<dbReference type="AlphaFoldDB" id="A0A8J3ZND7"/>
<keyword evidence="3" id="KW-1185">Reference proteome</keyword>
<feature type="compositionally biased region" description="Polar residues" evidence="1">
    <location>
        <begin position="79"/>
        <end position="89"/>
    </location>
</feature>
<reference evidence="2" key="1">
    <citation type="submission" date="2021-01" db="EMBL/GenBank/DDBJ databases">
        <title>Whole genome shotgun sequence of Virgisporangium aurantiacum NBRC 16421.</title>
        <authorList>
            <person name="Komaki H."/>
            <person name="Tamura T."/>
        </authorList>
    </citation>
    <scope>NUCLEOTIDE SEQUENCE</scope>
    <source>
        <strain evidence="2">NBRC 16421</strain>
    </source>
</reference>
<dbReference type="RefSeq" id="WP_204014388.1">
    <property type="nucleotide sequence ID" value="NZ_BOPG01000131.1"/>
</dbReference>
<accession>A0A8J3ZND7</accession>
<dbReference type="EMBL" id="BOPG01000131">
    <property type="protein sequence ID" value="GIJ64823.1"/>
    <property type="molecule type" value="Genomic_DNA"/>
</dbReference>